<name>A0A415HFQ9_9BACE</name>
<dbReference type="RefSeq" id="WP_118408548.1">
    <property type="nucleotide sequence ID" value="NZ_QROC01000034.1"/>
</dbReference>
<dbReference type="Proteomes" id="UP000284417">
    <property type="component" value="Unassembled WGS sequence"/>
</dbReference>
<proteinExistence type="predicted"/>
<keyword evidence="2" id="KW-0472">Membrane</keyword>
<keyword evidence="2" id="KW-0812">Transmembrane</keyword>
<protein>
    <submittedName>
        <fullName evidence="3">Uncharacterized protein</fullName>
    </submittedName>
</protein>
<accession>A0A415HFQ9</accession>
<keyword evidence="2" id="KW-1133">Transmembrane helix</keyword>
<feature type="transmembrane region" description="Helical" evidence="2">
    <location>
        <begin position="410"/>
        <end position="432"/>
    </location>
</feature>
<evidence type="ECO:0000256" key="2">
    <source>
        <dbReference type="SAM" id="Phobius"/>
    </source>
</evidence>
<comment type="caution">
    <text evidence="3">The sequence shown here is derived from an EMBL/GenBank/DDBJ whole genome shotgun (WGS) entry which is preliminary data.</text>
</comment>
<evidence type="ECO:0000313" key="3">
    <source>
        <dbReference type="EMBL" id="RHK91421.1"/>
    </source>
</evidence>
<sequence length="587" mass="67535">MLGVYIVRYQGGPTSLYGGDAKWNTVILDLRNDFMNLSNNQDIEEFYPVIASDLGICVGVVRMLPGSRLNDHLVAWLFIPQRTSISGQKLYDKLRELREIIGESKIDVGKCHEIENWKSNNDIDTNFLLSKQKSDSKAYFRVETTDFNMIEILDKLYQESYFYYKVVYLLKMKDRSCSFPVDWDMENISEKFVEETKSLQMPQIPAGIKVIIGESTLSTENNSGNYCIPSNINKARVTRDGFKDILVSRLLDFENDHFFSKLSWEKIINGDFFTINSSDKKNQKISSFALTVNGKNLHSDSDEICLPENKLFEVNVAVEANGYKKYEGTVDLKNCSSKSPFVIELTKEKKAYDLVIPYSVKSRKDKTKYSIFIEDWRDCSIEGYRTNEYKNNEIHFKYDSRYWIRSNGKLIILVLFLVLLLGGGIGSGSMIIKNNISERKYTDSIGKLNNEIDSLIRLKSLTSVVVSTNVEPAVNSVSNDTITAITYLDNNETWWRNQMDSIKYLEGLWDVLNSRKIAKIKEWDEKLSKSQKWKTLRQTVEKSGSGPFRGENQFDIKVEDYINSFRSKPPKPRQEQHANTDSSINGL</sequence>
<gene>
    <name evidence="3" type="ORF">DW042_20325</name>
</gene>
<feature type="region of interest" description="Disordered" evidence="1">
    <location>
        <begin position="564"/>
        <end position="587"/>
    </location>
</feature>
<evidence type="ECO:0000313" key="4">
    <source>
        <dbReference type="Proteomes" id="UP000284417"/>
    </source>
</evidence>
<reference evidence="3 4" key="1">
    <citation type="submission" date="2018-08" db="EMBL/GenBank/DDBJ databases">
        <title>A genome reference for cultivated species of the human gut microbiota.</title>
        <authorList>
            <person name="Zou Y."/>
            <person name="Xue W."/>
            <person name="Luo G."/>
        </authorList>
    </citation>
    <scope>NUCLEOTIDE SEQUENCE [LARGE SCALE GENOMIC DNA]</scope>
    <source>
        <strain evidence="3 4">AF39-6AC</strain>
    </source>
</reference>
<dbReference type="EMBL" id="QROC01000034">
    <property type="protein sequence ID" value="RHK91421.1"/>
    <property type="molecule type" value="Genomic_DNA"/>
</dbReference>
<evidence type="ECO:0000256" key="1">
    <source>
        <dbReference type="SAM" id="MobiDB-lite"/>
    </source>
</evidence>
<dbReference type="AlphaFoldDB" id="A0A415HFQ9"/>
<organism evidence="3 4">
    <name type="scientific">Bacteroides xylanisolvens</name>
    <dbReference type="NCBI Taxonomy" id="371601"/>
    <lineage>
        <taxon>Bacteria</taxon>
        <taxon>Pseudomonadati</taxon>
        <taxon>Bacteroidota</taxon>
        <taxon>Bacteroidia</taxon>
        <taxon>Bacteroidales</taxon>
        <taxon>Bacteroidaceae</taxon>
        <taxon>Bacteroides</taxon>
    </lineage>
</organism>